<protein>
    <submittedName>
        <fullName evidence="1">Uncharacterized protein</fullName>
    </submittedName>
</protein>
<gene>
    <name evidence="1" type="ORF">PMEA_00020557</name>
</gene>
<proteinExistence type="predicted"/>
<accession>A0AAU9XBI7</accession>
<comment type="caution">
    <text evidence="1">The sequence shown here is derived from an EMBL/GenBank/DDBJ whole genome shotgun (WGS) entry which is preliminary data.</text>
</comment>
<name>A0AAU9XBI7_9CNID</name>
<organism evidence="1 2">
    <name type="scientific">Pocillopora meandrina</name>
    <dbReference type="NCBI Taxonomy" id="46732"/>
    <lineage>
        <taxon>Eukaryota</taxon>
        <taxon>Metazoa</taxon>
        <taxon>Cnidaria</taxon>
        <taxon>Anthozoa</taxon>
        <taxon>Hexacorallia</taxon>
        <taxon>Scleractinia</taxon>
        <taxon>Astrocoeniina</taxon>
        <taxon>Pocilloporidae</taxon>
        <taxon>Pocillopora</taxon>
    </lineage>
</organism>
<reference evidence="1 2" key="1">
    <citation type="submission" date="2022-05" db="EMBL/GenBank/DDBJ databases">
        <authorList>
            <consortium name="Genoscope - CEA"/>
            <person name="William W."/>
        </authorList>
    </citation>
    <scope>NUCLEOTIDE SEQUENCE [LARGE SCALE GENOMIC DNA]</scope>
</reference>
<dbReference type="Proteomes" id="UP001159428">
    <property type="component" value="Unassembled WGS sequence"/>
</dbReference>
<evidence type="ECO:0000313" key="2">
    <source>
        <dbReference type="Proteomes" id="UP001159428"/>
    </source>
</evidence>
<evidence type="ECO:0000313" key="1">
    <source>
        <dbReference type="EMBL" id="CAH3143331.1"/>
    </source>
</evidence>
<keyword evidence="2" id="KW-1185">Reference proteome</keyword>
<dbReference type="EMBL" id="CALNXJ010000037">
    <property type="protein sequence ID" value="CAH3143331.1"/>
    <property type="molecule type" value="Genomic_DNA"/>
</dbReference>
<sequence length="211" mass="24625">MADSDDKSAIVYDITRFNRSQVVEKLEDIFKDRGYQKKKSVFYLGICRVDETLEFRKLFRLKQDPWPYQPGNMTVLQGREFISKFYDGLLVEKLNKQYGCKTSLFAKHLENLFEDNTNIAGYPFVTSEVYILWLFEIARRRVKDSEEMKKYNKLKIDGAITNLIALMKADHCGFDAVFLEGGEFHCFSGKPENIKTVIKKIKETKKSLEQA</sequence>
<dbReference type="AlphaFoldDB" id="A0AAU9XBI7"/>